<protein>
    <recommendedName>
        <fullName evidence="10">Cysteine dioxygenase</fullName>
    </recommendedName>
</protein>
<dbReference type="InterPro" id="IPR010300">
    <property type="entry name" value="CDO_1"/>
</dbReference>
<evidence type="ECO:0000313" key="8">
    <source>
        <dbReference type="EMBL" id="RSD28912.1"/>
    </source>
</evidence>
<accession>A0A3R9EF03</accession>
<keyword evidence="3" id="KW-0223">Dioxygenase</keyword>
<name>A0A3R9EF03_9VIBR</name>
<dbReference type="AlphaFoldDB" id="A0A3R9EF03"/>
<feature type="binding site" evidence="7">
    <location>
        <position position="97"/>
    </location>
    <ligand>
        <name>Fe cation</name>
        <dbReference type="ChEBI" id="CHEBI:24875"/>
        <note>catalytic</note>
    </ligand>
</feature>
<evidence type="ECO:0000256" key="6">
    <source>
        <dbReference type="PIRSR" id="PIRSR610300-50"/>
    </source>
</evidence>
<evidence type="ECO:0000256" key="3">
    <source>
        <dbReference type="ARBA" id="ARBA00022964"/>
    </source>
</evidence>
<feature type="binding site" evidence="7">
    <location>
        <position position="148"/>
    </location>
    <ligand>
        <name>Fe cation</name>
        <dbReference type="ChEBI" id="CHEBI:24875"/>
        <note>catalytic</note>
    </ligand>
</feature>
<dbReference type="InterPro" id="IPR011051">
    <property type="entry name" value="RmlC_Cupin_sf"/>
</dbReference>
<feature type="binding site" evidence="7">
    <location>
        <position position="99"/>
    </location>
    <ligand>
        <name>Fe cation</name>
        <dbReference type="ChEBI" id="CHEBI:24875"/>
        <note>catalytic</note>
    </ligand>
</feature>
<dbReference type="InterPro" id="IPR014710">
    <property type="entry name" value="RmlC-like_jellyroll"/>
</dbReference>
<dbReference type="GO" id="GO:0008198">
    <property type="term" value="F:ferrous iron binding"/>
    <property type="evidence" value="ECO:0007669"/>
    <property type="project" value="TreeGrafter"/>
</dbReference>
<keyword evidence="2 7" id="KW-0479">Metal-binding</keyword>
<reference evidence="8 9" key="1">
    <citation type="submission" date="2018-12" db="EMBL/GenBank/DDBJ databases">
        <title>Genomic taxonomy of the Vibrionaceae family.</title>
        <authorList>
            <person name="Gomez-Gil B."/>
            <person name="Enciso-Ibarra K."/>
        </authorList>
    </citation>
    <scope>NUCLEOTIDE SEQUENCE [LARGE SCALE GENOMIC DNA]</scope>
    <source>
        <strain evidence="8 9">CAIM 594</strain>
    </source>
</reference>
<evidence type="ECO:0000313" key="9">
    <source>
        <dbReference type="Proteomes" id="UP000269041"/>
    </source>
</evidence>
<gene>
    <name evidence="8" type="ORF">EJA03_18830</name>
</gene>
<evidence type="ECO:0000256" key="2">
    <source>
        <dbReference type="ARBA" id="ARBA00022723"/>
    </source>
</evidence>
<feature type="cross-link" description="3'-(S-cysteinyl)-tyrosine (Cys-Tyr)" evidence="6">
    <location>
        <begin position="104"/>
        <end position="166"/>
    </location>
</feature>
<organism evidence="8 9">
    <name type="scientific">Vibrio pectenicida</name>
    <dbReference type="NCBI Taxonomy" id="62763"/>
    <lineage>
        <taxon>Bacteria</taxon>
        <taxon>Pseudomonadati</taxon>
        <taxon>Pseudomonadota</taxon>
        <taxon>Gammaproteobacteria</taxon>
        <taxon>Vibrionales</taxon>
        <taxon>Vibrionaceae</taxon>
        <taxon>Vibrio</taxon>
    </lineage>
</organism>
<sequence>MGHPITITDQVPALAVLFDSDFRLNFQAFIEQIQLANKPLSLATIRFILEHVDLTDEEIKSLVSFDQDNYCRKRLFKNKHCEILILSWLNGQRSKIHDHLNTACGVRVLQGEATETLFETAPNGYIYASQSSHYPKGSVTVSRDNDIHQISNLQADGKPLVTLHVYSPPLSQFHLYQLEKGQPELLDLQQDTWFYEI</sequence>
<dbReference type="Pfam" id="PF05995">
    <property type="entry name" value="CDO_I"/>
    <property type="match status" value="1"/>
</dbReference>
<keyword evidence="6" id="KW-0883">Thioether bond</keyword>
<dbReference type="Gene3D" id="2.60.120.10">
    <property type="entry name" value="Jelly Rolls"/>
    <property type="match status" value="1"/>
</dbReference>
<keyword evidence="5 7" id="KW-0408">Iron</keyword>
<comment type="similarity">
    <text evidence="1">Belongs to the cysteine dioxygenase family.</text>
</comment>
<dbReference type="SUPFAM" id="SSF51182">
    <property type="entry name" value="RmlC-like cupins"/>
    <property type="match status" value="1"/>
</dbReference>
<proteinExistence type="inferred from homology"/>
<dbReference type="Proteomes" id="UP000269041">
    <property type="component" value="Unassembled WGS sequence"/>
</dbReference>
<dbReference type="GO" id="GO:0016702">
    <property type="term" value="F:oxidoreductase activity, acting on single donors with incorporation of molecular oxygen, incorporation of two atoms of oxygen"/>
    <property type="evidence" value="ECO:0007669"/>
    <property type="project" value="InterPro"/>
</dbReference>
<dbReference type="EMBL" id="RSFA01000143">
    <property type="protein sequence ID" value="RSD28912.1"/>
    <property type="molecule type" value="Genomic_DNA"/>
</dbReference>
<evidence type="ECO:0000256" key="1">
    <source>
        <dbReference type="ARBA" id="ARBA00006622"/>
    </source>
</evidence>
<dbReference type="OrthoDB" id="7059163at2"/>
<evidence type="ECO:0000256" key="5">
    <source>
        <dbReference type="ARBA" id="ARBA00023004"/>
    </source>
</evidence>
<comment type="caution">
    <text evidence="8">The sequence shown here is derived from an EMBL/GenBank/DDBJ whole genome shotgun (WGS) entry which is preliminary data.</text>
</comment>
<dbReference type="RefSeq" id="WP_125323274.1">
    <property type="nucleotide sequence ID" value="NZ_AP024890.1"/>
</dbReference>
<evidence type="ECO:0008006" key="10">
    <source>
        <dbReference type="Google" id="ProtNLM"/>
    </source>
</evidence>
<keyword evidence="4" id="KW-0560">Oxidoreductase</keyword>
<evidence type="ECO:0000256" key="4">
    <source>
        <dbReference type="ARBA" id="ARBA00023002"/>
    </source>
</evidence>
<keyword evidence="9" id="KW-1185">Reference proteome</keyword>
<dbReference type="PANTHER" id="PTHR12918">
    <property type="entry name" value="CYSTEINE DIOXYGENASE"/>
    <property type="match status" value="1"/>
</dbReference>
<evidence type="ECO:0000256" key="7">
    <source>
        <dbReference type="PIRSR" id="PIRSR610300-51"/>
    </source>
</evidence>
<dbReference type="PANTHER" id="PTHR12918:SF1">
    <property type="entry name" value="CYSTEINE DIOXYGENASE TYPE 1"/>
    <property type="match status" value="1"/>
</dbReference>
<dbReference type="CDD" id="cd10548">
    <property type="entry name" value="cupin_CDO"/>
    <property type="match status" value="1"/>
</dbReference>